<dbReference type="WBParaSite" id="ACAC_0000564001-mRNA-1">
    <property type="protein sequence ID" value="ACAC_0000564001-mRNA-1"/>
    <property type="gene ID" value="ACAC_0000564001"/>
</dbReference>
<evidence type="ECO:0000256" key="2">
    <source>
        <dbReference type="SAM" id="Coils"/>
    </source>
</evidence>
<feature type="region of interest" description="Disordered" evidence="3">
    <location>
        <begin position="80"/>
        <end position="139"/>
    </location>
</feature>
<sequence>MIFSCSTSGSYLKGKLIVSDSITSDDVQCDYSSQSHRCSPVAPTSSSPSQSSSLVTRVEDIVPGKWTHISNRVSVRPLTPSETEHVFEQQRRQRQHCEADNRKGRSRMDDHDETRSSIDAGSTIHIPSSDTIKDLIPESPGSRSNYGEFYCDKMYAILKYDLFRDTSGENNYHHTSSFEDDLLDFDRGAAVTRLDRTQEDLNKVRQRIDNNVEQQKEYSEMMAALQNKVHEYRKHIAELEGKMVSARKRQADDSGFTILDSNMFQDTTNSFRDIEMWSPSRTRGGRTNMNIVVAGDPNANYEMIARLDEERRR</sequence>
<evidence type="ECO:0000259" key="4">
    <source>
        <dbReference type="Pfam" id="PF15035"/>
    </source>
</evidence>
<evidence type="ECO:0000256" key="1">
    <source>
        <dbReference type="ARBA" id="ARBA00023054"/>
    </source>
</evidence>
<name>A0A0K0D6E5_ANGCA</name>
<keyword evidence="1 2" id="KW-0175">Coiled coil</keyword>
<protein>
    <submittedName>
        <fullName evidence="6">Reverse transcriptase domain-containing protein</fullName>
    </submittedName>
</protein>
<feature type="compositionally biased region" description="Low complexity" evidence="3">
    <location>
        <begin position="39"/>
        <end position="53"/>
    </location>
</feature>
<dbReference type="InterPro" id="IPR055167">
    <property type="entry name" value="Rootletin-like_CC"/>
</dbReference>
<feature type="domain" description="Rootletin-like coiled-coil" evidence="4">
    <location>
        <begin position="205"/>
        <end position="313"/>
    </location>
</feature>
<feature type="compositionally biased region" description="Polar residues" evidence="3">
    <location>
        <begin position="117"/>
        <end position="130"/>
    </location>
</feature>
<evidence type="ECO:0000256" key="3">
    <source>
        <dbReference type="SAM" id="MobiDB-lite"/>
    </source>
</evidence>
<organism evidence="5 6">
    <name type="scientific">Angiostrongylus cantonensis</name>
    <name type="common">Rat lungworm</name>
    <dbReference type="NCBI Taxonomy" id="6313"/>
    <lineage>
        <taxon>Eukaryota</taxon>
        <taxon>Metazoa</taxon>
        <taxon>Ecdysozoa</taxon>
        <taxon>Nematoda</taxon>
        <taxon>Chromadorea</taxon>
        <taxon>Rhabditida</taxon>
        <taxon>Rhabditina</taxon>
        <taxon>Rhabditomorpha</taxon>
        <taxon>Strongyloidea</taxon>
        <taxon>Metastrongylidae</taxon>
        <taxon>Angiostrongylus</taxon>
    </lineage>
</organism>
<proteinExistence type="predicted"/>
<feature type="coiled-coil region" evidence="2">
    <location>
        <begin position="194"/>
        <end position="249"/>
    </location>
</feature>
<evidence type="ECO:0000313" key="5">
    <source>
        <dbReference type="Proteomes" id="UP000035642"/>
    </source>
</evidence>
<dbReference type="Pfam" id="PF15035">
    <property type="entry name" value="Rootletin"/>
    <property type="match status" value="1"/>
</dbReference>
<dbReference type="STRING" id="6313.A0A0K0D6E5"/>
<keyword evidence="5" id="KW-1185">Reference proteome</keyword>
<dbReference type="AlphaFoldDB" id="A0A0K0D6E5"/>
<feature type="compositionally biased region" description="Basic and acidic residues" evidence="3">
    <location>
        <begin position="82"/>
        <end position="116"/>
    </location>
</feature>
<feature type="region of interest" description="Disordered" evidence="3">
    <location>
        <begin position="32"/>
        <end position="54"/>
    </location>
</feature>
<accession>A0A0K0D6E5</accession>
<reference evidence="6" key="2">
    <citation type="submission" date="2017-02" db="UniProtKB">
        <authorList>
            <consortium name="WormBaseParasite"/>
        </authorList>
    </citation>
    <scope>IDENTIFICATION</scope>
</reference>
<reference evidence="5" key="1">
    <citation type="submission" date="2012-09" db="EMBL/GenBank/DDBJ databases">
        <authorList>
            <person name="Martin A.A."/>
        </authorList>
    </citation>
    <scope>NUCLEOTIDE SEQUENCE</scope>
</reference>
<dbReference type="Proteomes" id="UP000035642">
    <property type="component" value="Unassembled WGS sequence"/>
</dbReference>
<evidence type="ECO:0000313" key="6">
    <source>
        <dbReference type="WBParaSite" id="ACAC_0000564001-mRNA-1"/>
    </source>
</evidence>